<keyword evidence="5 12" id="KW-1133">Transmembrane helix</keyword>
<evidence type="ECO:0000256" key="3">
    <source>
        <dbReference type="ARBA" id="ARBA00022519"/>
    </source>
</evidence>
<dbReference type="Pfam" id="PF02537">
    <property type="entry name" value="CRCB"/>
    <property type="match status" value="1"/>
</dbReference>
<evidence type="ECO:0000256" key="7">
    <source>
        <dbReference type="ARBA" id="ARBA00023065"/>
    </source>
</evidence>
<evidence type="ECO:0000256" key="2">
    <source>
        <dbReference type="ARBA" id="ARBA00022475"/>
    </source>
</evidence>
<name>A0ABP7RNP4_9SPHN</name>
<evidence type="ECO:0000256" key="5">
    <source>
        <dbReference type="ARBA" id="ARBA00022989"/>
    </source>
</evidence>
<feature type="transmembrane region" description="Helical" evidence="12">
    <location>
        <begin position="20"/>
        <end position="44"/>
    </location>
</feature>
<evidence type="ECO:0000256" key="12">
    <source>
        <dbReference type="RuleBase" id="RU004340"/>
    </source>
</evidence>
<comment type="catalytic activity">
    <reaction evidence="11">
        <text>fluoride(in) = fluoride(out)</text>
        <dbReference type="Rhea" id="RHEA:76159"/>
        <dbReference type="ChEBI" id="CHEBI:17051"/>
    </reaction>
    <physiologicalReaction direction="left-to-right" evidence="11">
        <dbReference type="Rhea" id="RHEA:76160"/>
    </physiologicalReaction>
</comment>
<feature type="transmembrane region" description="Helical" evidence="12">
    <location>
        <begin position="50"/>
        <end position="71"/>
    </location>
</feature>
<accession>A0ABP7RNP4</accession>
<evidence type="ECO:0000313" key="13">
    <source>
        <dbReference type="EMBL" id="GAA4000145.1"/>
    </source>
</evidence>
<keyword evidence="6" id="KW-0915">Sodium</keyword>
<dbReference type="InterPro" id="IPR003691">
    <property type="entry name" value="FluC"/>
</dbReference>
<evidence type="ECO:0000256" key="8">
    <source>
        <dbReference type="ARBA" id="ARBA00023136"/>
    </source>
</evidence>
<evidence type="ECO:0000256" key="1">
    <source>
        <dbReference type="ARBA" id="ARBA00004651"/>
    </source>
</evidence>
<comment type="subcellular location">
    <subcellularLocation>
        <location evidence="1">Cell membrane</location>
        <topology evidence="1">Multi-pass membrane protein</topology>
    </subcellularLocation>
</comment>
<organism evidence="13 14">
    <name type="scientific">Sphingomonas humi</name>
    <dbReference type="NCBI Taxonomy" id="335630"/>
    <lineage>
        <taxon>Bacteria</taxon>
        <taxon>Pseudomonadati</taxon>
        <taxon>Pseudomonadota</taxon>
        <taxon>Alphaproteobacteria</taxon>
        <taxon>Sphingomonadales</taxon>
        <taxon>Sphingomonadaceae</taxon>
        <taxon>Sphingomonas</taxon>
    </lineage>
</organism>
<protein>
    <recommendedName>
        <fullName evidence="12">Fluoride-specific ion channel</fullName>
    </recommendedName>
</protein>
<dbReference type="EMBL" id="BAAAZD010000001">
    <property type="protein sequence ID" value="GAA4000145.1"/>
    <property type="molecule type" value="Genomic_DNA"/>
</dbReference>
<keyword evidence="14" id="KW-1185">Reference proteome</keyword>
<keyword evidence="8 12" id="KW-0472">Membrane</keyword>
<reference evidence="14" key="1">
    <citation type="journal article" date="2019" name="Int. J. Syst. Evol. Microbiol.">
        <title>The Global Catalogue of Microorganisms (GCM) 10K type strain sequencing project: providing services to taxonomists for standard genome sequencing and annotation.</title>
        <authorList>
            <consortium name="The Broad Institute Genomics Platform"/>
            <consortium name="The Broad Institute Genome Sequencing Center for Infectious Disease"/>
            <person name="Wu L."/>
            <person name="Ma J."/>
        </authorList>
    </citation>
    <scope>NUCLEOTIDE SEQUENCE [LARGE SCALE GENOMIC DNA]</scope>
    <source>
        <strain evidence="14">JCM 16603</strain>
    </source>
</reference>
<keyword evidence="7" id="KW-0813">Transport</keyword>
<sequence length="73" mass="7147">MGLLAGVLGRSGGPEQARLLLGVGLLGGFTTMSAFALDTVSLWSRAPATAVAYAGLTLAGSLAGLAMGLALSR</sequence>
<comment type="caution">
    <text evidence="13">The sequence shown here is derived from an EMBL/GenBank/DDBJ whole genome shotgun (WGS) entry which is preliminary data.</text>
</comment>
<proteinExistence type="inferred from homology"/>
<keyword evidence="4 12" id="KW-0812">Transmembrane</keyword>
<keyword evidence="9" id="KW-0407">Ion channel</keyword>
<gene>
    <name evidence="13" type="ORF">GCM10022211_08030</name>
</gene>
<comment type="function">
    <text evidence="12">Important for reducing fluoride concentration in the cell, thus reducing its toxicity.</text>
</comment>
<keyword evidence="2" id="KW-1003">Cell membrane</keyword>
<evidence type="ECO:0000256" key="4">
    <source>
        <dbReference type="ARBA" id="ARBA00022692"/>
    </source>
</evidence>
<evidence type="ECO:0000256" key="6">
    <source>
        <dbReference type="ARBA" id="ARBA00023053"/>
    </source>
</evidence>
<comment type="similarity">
    <text evidence="10 12">Belongs to the fluoride channel Fluc/FEX (TC 1.A.43) family.</text>
</comment>
<evidence type="ECO:0000256" key="10">
    <source>
        <dbReference type="ARBA" id="ARBA00035120"/>
    </source>
</evidence>
<evidence type="ECO:0000256" key="11">
    <source>
        <dbReference type="ARBA" id="ARBA00035585"/>
    </source>
</evidence>
<evidence type="ECO:0000256" key="9">
    <source>
        <dbReference type="ARBA" id="ARBA00023303"/>
    </source>
</evidence>
<dbReference type="Proteomes" id="UP001501310">
    <property type="component" value="Unassembled WGS sequence"/>
</dbReference>
<evidence type="ECO:0000313" key="14">
    <source>
        <dbReference type="Proteomes" id="UP001501310"/>
    </source>
</evidence>
<keyword evidence="3" id="KW-0997">Cell inner membrane</keyword>
<comment type="caution">
    <text evidence="12">Lacks conserved residue(s) required for the propagation of feature annotation.</text>
</comment>
<keyword evidence="7" id="KW-0406">Ion transport</keyword>